<sequence>MKKLLLVSAFVLGVSAVSFAQGRMGGTPDQQVERLKTQIAGITDAQAAKIKVVYETQAKSRDSLMQAGGDMQANMATFMKMRETANAKIKAVLTPEQATAFQKQVDEQAAQMRQRMGN</sequence>
<gene>
    <name evidence="2" type="ORF">CLV57_2187</name>
</gene>
<reference evidence="2 3" key="1">
    <citation type="submission" date="2017-11" db="EMBL/GenBank/DDBJ databases">
        <title>Genomic Encyclopedia of Archaeal and Bacterial Type Strains, Phase II (KMG-II): From Individual Species to Whole Genera.</title>
        <authorList>
            <person name="Goeker M."/>
        </authorList>
    </citation>
    <scope>NUCLEOTIDE SEQUENCE [LARGE SCALE GENOMIC DNA]</scope>
    <source>
        <strain evidence="2 3">DSM 28175</strain>
    </source>
</reference>
<organism evidence="2 3">
    <name type="scientific">Mucilaginibacter auburnensis</name>
    <dbReference type="NCBI Taxonomy" id="1457233"/>
    <lineage>
        <taxon>Bacteria</taxon>
        <taxon>Pseudomonadati</taxon>
        <taxon>Bacteroidota</taxon>
        <taxon>Sphingobacteriia</taxon>
        <taxon>Sphingobacteriales</taxon>
        <taxon>Sphingobacteriaceae</taxon>
        <taxon>Mucilaginibacter</taxon>
    </lineage>
</organism>
<dbReference type="Proteomes" id="UP000242687">
    <property type="component" value="Unassembled WGS sequence"/>
</dbReference>
<accession>A0A2H9VL66</accession>
<evidence type="ECO:0008006" key="4">
    <source>
        <dbReference type="Google" id="ProtNLM"/>
    </source>
</evidence>
<evidence type="ECO:0000313" key="2">
    <source>
        <dbReference type="EMBL" id="PJJ79063.1"/>
    </source>
</evidence>
<dbReference type="RefSeq" id="WP_100341431.1">
    <property type="nucleotide sequence ID" value="NZ_PGFJ01000002.1"/>
</dbReference>
<feature type="signal peptide" evidence="1">
    <location>
        <begin position="1"/>
        <end position="20"/>
    </location>
</feature>
<protein>
    <recommendedName>
        <fullName evidence="4">LTXXQ motif family protein</fullName>
    </recommendedName>
</protein>
<dbReference type="OrthoDB" id="798005at2"/>
<dbReference type="EMBL" id="PGFJ01000002">
    <property type="protein sequence ID" value="PJJ79063.1"/>
    <property type="molecule type" value="Genomic_DNA"/>
</dbReference>
<evidence type="ECO:0000256" key="1">
    <source>
        <dbReference type="SAM" id="SignalP"/>
    </source>
</evidence>
<evidence type="ECO:0000313" key="3">
    <source>
        <dbReference type="Proteomes" id="UP000242687"/>
    </source>
</evidence>
<feature type="chain" id="PRO_5014179123" description="LTXXQ motif family protein" evidence="1">
    <location>
        <begin position="21"/>
        <end position="118"/>
    </location>
</feature>
<dbReference type="AlphaFoldDB" id="A0A2H9VL66"/>
<name>A0A2H9VL66_9SPHI</name>
<keyword evidence="3" id="KW-1185">Reference proteome</keyword>
<proteinExistence type="predicted"/>
<keyword evidence="1" id="KW-0732">Signal</keyword>
<comment type="caution">
    <text evidence="2">The sequence shown here is derived from an EMBL/GenBank/DDBJ whole genome shotgun (WGS) entry which is preliminary data.</text>
</comment>